<dbReference type="PANTHER" id="PTHR43679:SF2">
    <property type="entry name" value="OCTANOYL-[GCVH]:PROTEIN N-OCTANOYLTRANSFERASE"/>
    <property type="match status" value="1"/>
</dbReference>
<keyword evidence="3" id="KW-1185">Reference proteome</keyword>
<dbReference type="InterPro" id="IPR004143">
    <property type="entry name" value="BPL_LPL_catalytic"/>
</dbReference>
<dbReference type="PANTHER" id="PTHR43679">
    <property type="entry name" value="OCTANOYLTRANSFERASE LIPM-RELATED"/>
    <property type="match status" value="1"/>
</dbReference>
<evidence type="ECO:0000313" key="2">
    <source>
        <dbReference type="EMBL" id="MDS0219856.1"/>
    </source>
</evidence>
<dbReference type="RefSeq" id="WP_310894565.1">
    <property type="nucleotide sequence ID" value="NZ_JAMQOM010000001.1"/>
</dbReference>
<comment type="caution">
    <text evidence="2">The sequence shown here is derived from an EMBL/GenBank/DDBJ whole genome shotgun (WGS) entry which is preliminary data.</text>
</comment>
<sequence>MRLLRGRAVDPETDFERTRRMADRVAEDRETALRVWRPHRQVAFGRRDANSDGYDQARQAARDRGYTVIERAVGGRAVAYTGSTVSFALAEPTESPRETIDARYEWATAAVKRALDDCGIIAQTGEPDASFCPGSHSLQAGGKIAGLAQRVRQSVAVIGGIIVVRDHEAIAGVLAPIYEALDVPFDPQSVGSVANAGGDDDHDRVIAALERALADGRDVSVSAIRET</sequence>
<gene>
    <name evidence="2" type="ORF">NDI54_00630</name>
</gene>
<protein>
    <submittedName>
        <fullName evidence="2">Lipoate--protein ligase family protein</fullName>
    </submittedName>
</protein>
<keyword evidence="2" id="KW-0436">Ligase</keyword>
<name>A0AAE4EW33_9EURY</name>
<feature type="domain" description="BPL/LPL catalytic" evidence="1">
    <location>
        <begin position="27"/>
        <end position="221"/>
    </location>
</feature>
<evidence type="ECO:0000313" key="3">
    <source>
        <dbReference type="Proteomes" id="UP001253439"/>
    </source>
</evidence>
<dbReference type="InterPro" id="IPR050664">
    <property type="entry name" value="Octanoyltrans_LipM/LipL"/>
</dbReference>
<dbReference type="Pfam" id="PF21948">
    <property type="entry name" value="LplA-B_cat"/>
    <property type="match status" value="1"/>
</dbReference>
<dbReference type="PROSITE" id="PS51733">
    <property type="entry name" value="BPL_LPL_CATALYTIC"/>
    <property type="match status" value="1"/>
</dbReference>
<dbReference type="GO" id="GO:0016874">
    <property type="term" value="F:ligase activity"/>
    <property type="evidence" value="ECO:0007669"/>
    <property type="project" value="UniProtKB-KW"/>
</dbReference>
<dbReference type="Gene3D" id="3.30.930.10">
    <property type="entry name" value="Bira Bifunctional Protein, Domain 2"/>
    <property type="match status" value="1"/>
</dbReference>
<dbReference type="Proteomes" id="UP001253439">
    <property type="component" value="Unassembled WGS sequence"/>
</dbReference>
<dbReference type="EMBL" id="JAMQOM010000001">
    <property type="protein sequence ID" value="MDS0219856.1"/>
    <property type="molecule type" value="Genomic_DNA"/>
</dbReference>
<evidence type="ECO:0000259" key="1">
    <source>
        <dbReference type="PROSITE" id="PS51733"/>
    </source>
</evidence>
<proteinExistence type="predicted"/>
<dbReference type="AlphaFoldDB" id="A0AAE4EW33"/>
<dbReference type="InterPro" id="IPR045864">
    <property type="entry name" value="aa-tRNA-synth_II/BPL/LPL"/>
</dbReference>
<dbReference type="SUPFAM" id="SSF55681">
    <property type="entry name" value="Class II aaRS and biotin synthetases"/>
    <property type="match status" value="1"/>
</dbReference>
<accession>A0AAE4EW33</accession>
<organism evidence="2 3">
    <name type="scientific">Haloarcula terrestris</name>
    <dbReference type="NCBI Taxonomy" id="2950533"/>
    <lineage>
        <taxon>Archaea</taxon>
        <taxon>Methanobacteriati</taxon>
        <taxon>Methanobacteriota</taxon>
        <taxon>Stenosarchaea group</taxon>
        <taxon>Halobacteria</taxon>
        <taxon>Halobacteriales</taxon>
        <taxon>Haloarculaceae</taxon>
        <taxon>Haloarcula</taxon>
    </lineage>
</organism>
<reference evidence="2 3" key="1">
    <citation type="submission" date="2022-06" db="EMBL/GenBank/DDBJ databases">
        <title>Haloarcula sp. a new haloarchaeum isolate from saline soil.</title>
        <authorList>
            <person name="Strakova D."/>
            <person name="Galisteo C."/>
            <person name="Sanchez-Porro C."/>
            <person name="Ventosa A."/>
        </authorList>
    </citation>
    <scope>NUCLEOTIDE SEQUENCE [LARGE SCALE GENOMIC DNA]</scope>
    <source>
        <strain evidence="2 3">S1AR25-5A</strain>
    </source>
</reference>